<name>A0ACC0WT18_9STRA</name>
<accession>A0ACC0WT18</accession>
<evidence type="ECO:0000313" key="1">
    <source>
        <dbReference type="EMBL" id="KAI9921238.1"/>
    </source>
</evidence>
<sequence length="1382" mass="151092">MAILANLEKSMRWYCVHPGLPLHAELRIRAAPDSSAVERAHIYRGRAIAACSPEFHLPASDNTTSWLQVAYLDVESGETERGYVMVALPNGFPLVTPWESTDFSGCCEVKDPSSLMYDGPEEVAQTLGAVQSVAFLYCMVEEIGQRVKIFHPELENVWVDKKDLLVVCTRLKHGECSTPHAFYELNEELPEEAQIAIRDFPSREAQAIGLLSRRETLEVTVRNENWLRISGGSFDKAWIMWRTDALQLLLEAPDVCSSNCESIKEDASDTVEVNCNLNQDFCADTDKVDLPSEEVIEKKPAPTINTSAPEATDKTNATSMVIDNEENSVGPTIQASENRSILPAPLGTVVIHNIAVDSAALHHSPTNGSCHASDVKPREENTEDMEHDHVAKYLEECMSVHDDIDDTTNTRINAEFKEPKVVDKQVTGSCYERSSSSARLMPNEAGGDGRNVDDHTTMNMIDIENKIKEVEDAEFTLTDSSQDCNSIQPADETIDIDNTIVKAISRTTPLEAKIIATDAAYYHDMEAMGVNASSMDSPMQPAQNVLVDNTWSDSSLDISHETKGADTKVNSLSMNDSLGPTVKISFKNDNTMIMAGSVVKDGVTVNAMQSLHSTETNKPSCLACTKPESTDSGSSYIKHVCRVSHVGECAGGEACGDRPVPLARIQNHDESVSNRVAYPENISSDVDTSAKEDSSAAVDHPRCESAKIVIEESDGSNVGNTTGFLTVVDAVSTKTLPNQHREISEAEDVKLSHIRQSRSDLPAQSLSKISDIAHDKILDACNSLSTPFTNNANNVVDGDGCAHGFSSMREAKTTMVEHAQSWSHQPIRPEKILHDVPQAASRTLQERPETCEILNDELEKEKKDKPLNPALTSLAFLEHKNGAAAAVESIASANNGTDDVVARMNHSFNVQTIGKDKAKDAEVRLQIESLHSALEEDDVCYSGASTPMVRGKRLPQAIASPSRFEKGYAEVETPSGSESGEIALLGGLEDMFEPVDELLPLAHEEDFWDSRLDATRMEIGKETIPERINPLGGDKSVSDEDFCLSAEEKITIEDNVQLPCISFLQEYGVSKLCEYKKGLIPPADALSQAIYEANEDDSDLLFDALVGDQPLSDDWFHDVSLRQPQGSTHRNLEAFELSAEGRSTFDLIMSDASPDEILAAELSDEDSGDFDLVSNFKYPMPRRRWLESSGLSFSFDCTPYATSGSGAPNKIEQNEAYHSPESRRSPSDNKSRITQEFAVEVDTPSKPVMSEQQSKMTIASSSLQKKSIATPKSISKPSGSFLRPRLQLTSPKSPAGELPSSLASSLETSTFSISAASASSVLTSSRPRRSSSFTPTYSRLQNESNLSRNSITGSSMPTEASALPAPRKSFGFRHRLSYSKKM</sequence>
<gene>
    <name evidence="1" type="ORF">PsorP6_002654</name>
</gene>
<evidence type="ECO:0000313" key="2">
    <source>
        <dbReference type="Proteomes" id="UP001163321"/>
    </source>
</evidence>
<dbReference type="Proteomes" id="UP001163321">
    <property type="component" value="Chromosome 1"/>
</dbReference>
<reference evidence="1 2" key="1">
    <citation type="journal article" date="2022" name="bioRxiv">
        <title>The genome of the oomycete Peronosclerospora sorghi, a cosmopolitan pathogen of maize and sorghum, is inflated with dispersed pseudogenes.</title>
        <authorList>
            <person name="Fletcher K."/>
            <person name="Martin F."/>
            <person name="Isakeit T."/>
            <person name="Cavanaugh K."/>
            <person name="Magill C."/>
            <person name="Michelmore R."/>
        </authorList>
    </citation>
    <scope>NUCLEOTIDE SEQUENCE [LARGE SCALE GENOMIC DNA]</scope>
    <source>
        <strain evidence="1">P6</strain>
    </source>
</reference>
<protein>
    <submittedName>
        <fullName evidence="1">Uncharacterized protein</fullName>
    </submittedName>
</protein>
<organism evidence="1 2">
    <name type="scientific">Peronosclerospora sorghi</name>
    <dbReference type="NCBI Taxonomy" id="230839"/>
    <lineage>
        <taxon>Eukaryota</taxon>
        <taxon>Sar</taxon>
        <taxon>Stramenopiles</taxon>
        <taxon>Oomycota</taxon>
        <taxon>Peronosporomycetes</taxon>
        <taxon>Peronosporales</taxon>
        <taxon>Peronosporaceae</taxon>
        <taxon>Peronosclerospora</taxon>
    </lineage>
</organism>
<comment type="caution">
    <text evidence="1">The sequence shown here is derived from an EMBL/GenBank/DDBJ whole genome shotgun (WGS) entry which is preliminary data.</text>
</comment>
<dbReference type="EMBL" id="CM047580">
    <property type="protein sequence ID" value="KAI9921238.1"/>
    <property type="molecule type" value="Genomic_DNA"/>
</dbReference>
<keyword evidence="2" id="KW-1185">Reference proteome</keyword>
<proteinExistence type="predicted"/>